<dbReference type="InterPro" id="IPR014582">
    <property type="entry name" value="UCP033535_lipo"/>
</dbReference>
<dbReference type="PIRSF" id="PIRSF033535">
    <property type="entry name" value="UCP033535_plp"/>
    <property type="match status" value="1"/>
</dbReference>
<accession>A0A162SAB0</accession>
<keyword evidence="2" id="KW-1185">Reference proteome</keyword>
<dbReference type="STRING" id="1121326.CLMAG_38850"/>
<name>A0A162SAB0_9CLOT</name>
<dbReference type="SUPFAM" id="SSF141318">
    <property type="entry name" value="TM0957-like"/>
    <property type="match status" value="1"/>
</dbReference>
<dbReference type="Gene3D" id="2.40.50.420">
    <property type="entry name" value="Envelope glycoprotein gp160, DUF2291, alpha/beta domain"/>
    <property type="match status" value="1"/>
</dbReference>
<dbReference type="Proteomes" id="UP000076603">
    <property type="component" value="Unassembled WGS sequence"/>
</dbReference>
<evidence type="ECO:0000313" key="2">
    <source>
        <dbReference type="Proteomes" id="UP000076603"/>
    </source>
</evidence>
<organism evidence="1 2">
    <name type="scientific">Clostridium magnum DSM 2767</name>
    <dbReference type="NCBI Taxonomy" id="1121326"/>
    <lineage>
        <taxon>Bacteria</taxon>
        <taxon>Bacillati</taxon>
        <taxon>Bacillota</taxon>
        <taxon>Clostridia</taxon>
        <taxon>Eubacteriales</taxon>
        <taxon>Clostridiaceae</taxon>
        <taxon>Clostridium</taxon>
    </lineage>
</organism>
<sequence length="240" mass="26900">MRKRCESTDKVNSMRKVKILSLIALLVLSSFMLSACKLFTVVKDSKDKDSKQGVAFYFDDKSFDANKFIDSEWDSKVMPTMDKRSVEVSEVTKELKSNVENAGKKYGIRSGQEGNAWNFIVKGKGKILAVNKQSKNGTIDIDLEPYDGKADLKIQIGTVIKGTAIRDSLDFIKFDDYKNQMVFAEISNAIHKRINEQILSKVNFDNSKDKKVDFVGAFTFESLDKIVVTPVKIEIAGGAK</sequence>
<dbReference type="Pfam" id="PF10054">
    <property type="entry name" value="DUF2291"/>
    <property type="match status" value="1"/>
</dbReference>
<reference evidence="1 2" key="1">
    <citation type="submission" date="2016-04" db="EMBL/GenBank/DDBJ databases">
        <title>Genome sequence of Clostridium magnum DSM 2767.</title>
        <authorList>
            <person name="Poehlein A."/>
            <person name="Uhlig R."/>
            <person name="Fischer R."/>
            <person name="Bahl H."/>
            <person name="Daniel R."/>
        </authorList>
    </citation>
    <scope>NUCLEOTIDE SEQUENCE [LARGE SCALE GENOMIC DNA]</scope>
    <source>
        <strain evidence="1 2">DSM 2767</strain>
    </source>
</reference>
<dbReference type="Gene3D" id="1.10.10.1260">
    <property type="entry name" value="Envelope glycoprotein gp160, DUF2291, helical domain"/>
    <property type="match status" value="1"/>
</dbReference>
<protein>
    <recommendedName>
        <fullName evidence="3">Periplasmic lipoprotein</fullName>
    </recommendedName>
</protein>
<evidence type="ECO:0008006" key="3">
    <source>
        <dbReference type="Google" id="ProtNLM"/>
    </source>
</evidence>
<dbReference type="AlphaFoldDB" id="A0A162SAB0"/>
<proteinExistence type="predicted"/>
<dbReference type="InterPro" id="IPR036215">
    <property type="entry name" value="TM0957-like_sf"/>
</dbReference>
<evidence type="ECO:0000313" key="1">
    <source>
        <dbReference type="EMBL" id="KZL90974.1"/>
    </source>
</evidence>
<dbReference type="EMBL" id="LWAE01000004">
    <property type="protein sequence ID" value="KZL90974.1"/>
    <property type="molecule type" value="Genomic_DNA"/>
</dbReference>
<comment type="caution">
    <text evidence="1">The sequence shown here is derived from an EMBL/GenBank/DDBJ whole genome shotgun (WGS) entry which is preliminary data.</text>
</comment>
<dbReference type="PATRIC" id="fig|1121326.3.peg.3932"/>
<dbReference type="OrthoDB" id="156515at2"/>
<dbReference type="RefSeq" id="WP_066626065.1">
    <property type="nucleotide sequence ID" value="NZ_FQXL01000042.1"/>
</dbReference>
<gene>
    <name evidence="1" type="ORF">CLMAG_38850</name>
</gene>